<dbReference type="AlphaFoldDB" id="A0A919D415"/>
<reference evidence="2" key="1">
    <citation type="journal article" date="2014" name="Int. J. Syst. Evol. Microbiol.">
        <title>Complete genome sequence of Corynebacterium casei LMG S-19264T (=DSM 44701T), isolated from a smear-ripened cheese.</title>
        <authorList>
            <consortium name="US DOE Joint Genome Institute (JGI-PGF)"/>
            <person name="Walter F."/>
            <person name="Albersmeier A."/>
            <person name="Kalinowski J."/>
            <person name="Ruckert C."/>
        </authorList>
    </citation>
    <scope>NUCLEOTIDE SEQUENCE</scope>
    <source>
        <strain evidence="2">JCM 4714</strain>
    </source>
</reference>
<feature type="region of interest" description="Disordered" evidence="1">
    <location>
        <begin position="155"/>
        <end position="174"/>
    </location>
</feature>
<keyword evidence="3" id="KW-1185">Reference proteome</keyword>
<evidence type="ECO:0000256" key="1">
    <source>
        <dbReference type="SAM" id="MobiDB-lite"/>
    </source>
</evidence>
<feature type="compositionally biased region" description="Polar residues" evidence="1">
    <location>
        <begin position="163"/>
        <end position="174"/>
    </location>
</feature>
<protein>
    <submittedName>
        <fullName evidence="2">Uncharacterized protein</fullName>
    </submittedName>
</protein>
<proteinExistence type="predicted"/>
<reference evidence="2" key="2">
    <citation type="submission" date="2020-09" db="EMBL/GenBank/DDBJ databases">
        <authorList>
            <person name="Sun Q."/>
            <person name="Ohkuma M."/>
        </authorList>
    </citation>
    <scope>NUCLEOTIDE SEQUENCE</scope>
    <source>
        <strain evidence="2">JCM 4714</strain>
    </source>
</reference>
<dbReference type="EMBL" id="BMVG01000017">
    <property type="protein sequence ID" value="GHE08575.1"/>
    <property type="molecule type" value="Genomic_DNA"/>
</dbReference>
<comment type="caution">
    <text evidence="2">The sequence shown here is derived from an EMBL/GenBank/DDBJ whole genome shotgun (WGS) entry which is preliminary data.</text>
</comment>
<organism evidence="2 3">
    <name type="scientific">Streptomyces alanosinicus</name>
    <dbReference type="NCBI Taxonomy" id="68171"/>
    <lineage>
        <taxon>Bacteria</taxon>
        <taxon>Bacillati</taxon>
        <taxon>Actinomycetota</taxon>
        <taxon>Actinomycetes</taxon>
        <taxon>Kitasatosporales</taxon>
        <taxon>Streptomycetaceae</taxon>
        <taxon>Streptomyces</taxon>
    </lineage>
</organism>
<dbReference type="RefSeq" id="WP_189956574.1">
    <property type="nucleotide sequence ID" value="NZ_BMVG01000017.1"/>
</dbReference>
<gene>
    <name evidence="2" type="ORF">GCM10010339_57860</name>
</gene>
<dbReference type="Proteomes" id="UP000655443">
    <property type="component" value="Unassembled WGS sequence"/>
</dbReference>
<sequence length="739" mass="78469">MTAADRLYAQLPAAIRVSDAEAGEPLRALLSIIGEQADALAADMARGYDNLFIETCEDWVVPYLAELIGAVPLYDAARSQDDATALIEFEDLRGPRLLPPAGASARADIARTIALRRRKGTVFGIADIAHYASGFPVHLVEGLARTGWTQHLRHSRPDLGTARPTTRLDSSLTGTPFDRTSRFADVRRPDGPRGWYHPAHVTIAVHRQRAVAHRRVMASPADRPWRFRLDPLGLDRPLFTPGSRDAELPPQLQAAAVPAPLAPALFETDLLAHRQAPLLPPADARPAHTVLYGAVGEEPGAPAASLGVWLDKLFVTPAADETAPDTAYAAQVVSRRLAPWPAARPTGRVLAVDVRHGRVAVGDQLALPSELRASFFHGAAGTIGGGNYDRSGWLVGTAPDQVITVAAQGADRTALTDALTDWAASTARHTLVRLLDSETYRLPGDLALAGRTLVIEAADLERPVLRPVTQDAVLTVDGDGSLTLSGVALDGRITTGAELARLRLLHCTLPPGGAHDATGAPLADGPSIRVSGPSPRLRVQLAFSILGEIVLDAAADEILLLDSVLSRGTGTDTLGGPAAPETGLRAERSTFLGEVSARTVEASECLFGDRVMAARTQQGCLRYCYVAPDGSRTPRRFACQPELAVARALAGMTDLAARAASAAAERRRVRPVFVSRRYGDPGFAQLGPSCPAEIATGAEDGSEIGAYGHVKQAQRLDNLRRRLDEYLPAGITAGTSLIN</sequence>
<evidence type="ECO:0000313" key="3">
    <source>
        <dbReference type="Proteomes" id="UP000655443"/>
    </source>
</evidence>
<accession>A0A919D415</accession>
<name>A0A919D415_9ACTN</name>
<evidence type="ECO:0000313" key="2">
    <source>
        <dbReference type="EMBL" id="GHE08575.1"/>
    </source>
</evidence>